<proteinExistence type="predicted"/>
<dbReference type="EMBL" id="LVYI01000003">
    <property type="protein sequence ID" value="OAP62067.1"/>
    <property type="molecule type" value="Genomic_DNA"/>
</dbReference>
<dbReference type="AlphaFoldDB" id="A0A178ZQK2"/>
<reference evidence="1 2" key="1">
    <citation type="submission" date="2016-04" db="EMBL/GenBank/DDBJ databases">
        <title>Draft genome of Fonsecaea erecta CBS 125763.</title>
        <authorList>
            <person name="Weiss V.A."/>
            <person name="Vicente V.A."/>
            <person name="Raittz R.T."/>
            <person name="Moreno L.F."/>
            <person name="De Souza E.M."/>
            <person name="Pedrosa F.O."/>
            <person name="Steffens M.B."/>
            <person name="Faoro H."/>
            <person name="Tadra-Sfeir M.Z."/>
            <person name="Najafzadeh M.J."/>
            <person name="Felipe M.S."/>
            <person name="Teixeira M."/>
            <person name="Sun J."/>
            <person name="Xi L."/>
            <person name="Gomes R."/>
            <person name="De Azevedo C.M."/>
            <person name="Salgado C.G."/>
            <person name="Da Silva M.B."/>
            <person name="Nascimento M.F."/>
            <person name="Queiroz-Telles F."/>
            <person name="Attili D.S."/>
            <person name="Gorbushina A."/>
        </authorList>
    </citation>
    <scope>NUCLEOTIDE SEQUENCE [LARGE SCALE GENOMIC DNA]</scope>
    <source>
        <strain evidence="1 2">CBS 125763</strain>
    </source>
</reference>
<gene>
    <name evidence="1" type="ORF">AYL99_04270</name>
</gene>
<organism evidence="1 2">
    <name type="scientific">Fonsecaea erecta</name>
    <dbReference type="NCBI Taxonomy" id="1367422"/>
    <lineage>
        <taxon>Eukaryota</taxon>
        <taxon>Fungi</taxon>
        <taxon>Dikarya</taxon>
        <taxon>Ascomycota</taxon>
        <taxon>Pezizomycotina</taxon>
        <taxon>Eurotiomycetes</taxon>
        <taxon>Chaetothyriomycetidae</taxon>
        <taxon>Chaetothyriales</taxon>
        <taxon>Herpotrichiellaceae</taxon>
        <taxon>Fonsecaea</taxon>
    </lineage>
</organism>
<sequence length="381" mass="42490">MALQGPDWMQNLQSPPCEICILAGKICGGYADNPKPWIFDPWSDRADRRCENHAPTAFCGEPISIVRLSDDVLTSPYKTREARAALEFWLRLTTPAGTDCPADVIRNTLGSYIPQAAWNLDIVRHSLLSAASTALVLEARAANMSQELQSTLSKQSVIQMHMAIQAILKERQPALSTVLAALLIAIVCAWTGRWEEFNRHIYYCRDLGRDVRMKGEYVEGDLLTSIETMHLVLQPFPPMSATTRKARMVYAISVVTSAKAWIDGLLAKLEQLSAYEALKVALRAYRMRMKWTLWRWQKFYCPGTEKANPVSVAGSPFGPAVAHMEQYLQDDSDFNLSLFTTQVTLGFKLTLLYGASGDAQRMRDTATACHAPVLTLASTRP</sequence>
<dbReference type="RefSeq" id="XP_018695434.1">
    <property type="nucleotide sequence ID" value="XM_018835784.1"/>
</dbReference>
<accession>A0A178ZQK2</accession>
<evidence type="ECO:0008006" key="3">
    <source>
        <dbReference type="Google" id="ProtNLM"/>
    </source>
</evidence>
<keyword evidence="2" id="KW-1185">Reference proteome</keyword>
<dbReference type="GeneID" id="30008439"/>
<protein>
    <recommendedName>
        <fullName evidence="3">Transcription factor domain-containing protein</fullName>
    </recommendedName>
</protein>
<dbReference type="Proteomes" id="UP000078343">
    <property type="component" value="Unassembled WGS sequence"/>
</dbReference>
<comment type="caution">
    <text evidence="1">The sequence shown here is derived from an EMBL/GenBank/DDBJ whole genome shotgun (WGS) entry which is preliminary data.</text>
</comment>
<evidence type="ECO:0000313" key="1">
    <source>
        <dbReference type="EMBL" id="OAP62067.1"/>
    </source>
</evidence>
<name>A0A178ZQK2_9EURO</name>
<dbReference type="OrthoDB" id="4143620at2759"/>
<evidence type="ECO:0000313" key="2">
    <source>
        <dbReference type="Proteomes" id="UP000078343"/>
    </source>
</evidence>